<comment type="caution">
    <text evidence="2">The sequence shown here is derived from an EMBL/GenBank/DDBJ whole genome shotgun (WGS) entry which is preliminary data.</text>
</comment>
<dbReference type="Proteomes" id="UP000471640">
    <property type="component" value="Unassembled WGS sequence"/>
</dbReference>
<dbReference type="InterPro" id="IPR004323">
    <property type="entry name" value="Ion_tolerance_CutA"/>
</dbReference>
<comment type="similarity">
    <text evidence="1">Belongs to the CutA family.</text>
</comment>
<dbReference type="SUPFAM" id="SSF54913">
    <property type="entry name" value="GlnB-like"/>
    <property type="match status" value="1"/>
</dbReference>
<accession>A0A6P1E229</accession>
<dbReference type="GO" id="GO:0005507">
    <property type="term" value="F:copper ion binding"/>
    <property type="evidence" value="ECO:0007669"/>
    <property type="project" value="TreeGrafter"/>
</dbReference>
<organism evidence="2 3">
    <name type="scientific">Thiorhodococcus mannitoliphagus</name>
    <dbReference type="NCBI Taxonomy" id="329406"/>
    <lineage>
        <taxon>Bacteria</taxon>
        <taxon>Pseudomonadati</taxon>
        <taxon>Pseudomonadota</taxon>
        <taxon>Gammaproteobacteria</taxon>
        <taxon>Chromatiales</taxon>
        <taxon>Chromatiaceae</taxon>
        <taxon>Thiorhodococcus</taxon>
    </lineage>
</organism>
<evidence type="ECO:0000313" key="2">
    <source>
        <dbReference type="EMBL" id="NEX21755.1"/>
    </source>
</evidence>
<dbReference type="InterPro" id="IPR015867">
    <property type="entry name" value="N-reg_PII/ATP_PRibTrfase_C"/>
</dbReference>
<reference evidence="3" key="1">
    <citation type="journal article" date="2020" name="Microbiol. Resour. Announc.">
        <title>Draft Genome Sequences of Thiorhodococcus mannitoliphagus and Thiorhodococcus minor, Purple Sulfur Photosynthetic Bacteria in the Gammaproteobacterial Family Chromatiaceae.</title>
        <authorList>
            <person name="Aviles F.A."/>
            <person name="Meyer T.E."/>
            <person name="Kyndt J.A."/>
        </authorList>
    </citation>
    <scope>NUCLEOTIDE SEQUENCE [LARGE SCALE GENOMIC DNA]</scope>
    <source>
        <strain evidence="3">DSM 18266</strain>
    </source>
</reference>
<name>A0A6P1E229_9GAMM</name>
<reference evidence="2 3" key="2">
    <citation type="submission" date="2020-02" db="EMBL/GenBank/DDBJ databases">
        <title>Genome sequences of Thiorhodococcus mannitoliphagus and Thiorhodococcus minor, purple sulfur photosynthetic bacteria in the gammaproteobacterial family, Chromatiaceae.</title>
        <authorList>
            <person name="Aviles F.A."/>
            <person name="Meyer T.E."/>
            <person name="Kyndt J.A."/>
        </authorList>
    </citation>
    <scope>NUCLEOTIDE SEQUENCE [LARGE SCALE GENOMIC DNA]</scope>
    <source>
        <strain evidence="2 3">DSM 18266</strain>
    </source>
</reference>
<dbReference type="Pfam" id="PF03091">
    <property type="entry name" value="CutA1"/>
    <property type="match status" value="1"/>
</dbReference>
<evidence type="ECO:0000256" key="1">
    <source>
        <dbReference type="ARBA" id="ARBA00010169"/>
    </source>
</evidence>
<protein>
    <submittedName>
        <fullName evidence="2">Divalent-cation tolerance protein CutA</fullName>
    </submittedName>
</protein>
<dbReference type="EMBL" id="JAAIJR010000067">
    <property type="protein sequence ID" value="NEX21755.1"/>
    <property type="molecule type" value="Genomic_DNA"/>
</dbReference>
<gene>
    <name evidence="2" type="ORF">G3480_15785</name>
</gene>
<dbReference type="PANTHER" id="PTHR23419:SF8">
    <property type="entry name" value="FI09726P"/>
    <property type="match status" value="1"/>
</dbReference>
<dbReference type="PANTHER" id="PTHR23419">
    <property type="entry name" value="DIVALENT CATION TOLERANCE CUTA-RELATED"/>
    <property type="match status" value="1"/>
</dbReference>
<evidence type="ECO:0000313" key="3">
    <source>
        <dbReference type="Proteomes" id="UP000471640"/>
    </source>
</evidence>
<keyword evidence="3" id="KW-1185">Reference proteome</keyword>
<dbReference type="Gene3D" id="3.30.70.120">
    <property type="match status" value="1"/>
</dbReference>
<dbReference type="AlphaFoldDB" id="A0A6P1E229"/>
<dbReference type="GO" id="GO:0010038">
    <property type="term" value="P:response to metal ion"/>
    <property type="evidence" value="ECO:0007669"/>
    <property type="project" value="InterPro"/>
</dbReference>
<sequence>MTNDYRLMLCTCPNRETAIALARALVAEHLAACVSLLPGVTSVYRWEGRVEEDDELLLLIKTTAERTNDLTERLRQLHPYDVPEIIAVPITEGLEEYLSWVAACTTEPKP</sequence>
<dbReference type="InterPro" id="IPR011322">
    <property type="entry name" value="N-reg_PII-like_a/b"/>
</dbReference>
<proteinExistence type="inferred from homology"/>